<evidence type="ECO:0000256" key="5">
    <source>
        <dbReference type="ARBA" id="ARBA00022448"/>
    </source>
</evidence>
<evidence type="ECO:0000256" key="7">
    <source>
        <dbReference type="ARBA" id="ARBA00022475"/>
    </source>
</evidence>
<dbReference type="PIRSF" id="PIRSF006603">
    <property type="entry name" value="DinF"/>
    <property type="match status" value="1"/>
</dbReference>
<dbReference type="PANTHER" id="PTHR43298:SF2">
    <property type="entry name" value="FMN_FAD EXPORTER YEEO-RELATED"/>
    <property type="match status" value="1"/>
</dbReference>
<comment type="caution">
    <text evidence="14">The sequence shown here is derived from an EMBL/GenBank/DDBJ whole genome shotgun (WGS) entry which is preliminary data.</text>
</comment>
<proteinExistence type="inferred from homology"/>
<evidence type="ECO:0000313" key="14">
    <source>
        <dbReference type="EMBL" id="HIR92625.1"/>
    </source>
</evidence>
<evidence type="ECO:0000256" key="13">
    <source>
        <dbReference type="SAM" id="Phobius"/>
    </source>
</evidence>
<evidence type="ECO:0000256" key="2">
    <source>
        <dbReference type="ARBA" id="ARBA00004651"/>
    </source>
</evidence>
<evidence type="ECO:0000256" key="9">
    <source>
        <dbReference type="ARBA" id="ARBA00022989"/>
    </source>
</evidence>
<feature type="transmembrane region" description="Helical" evidence="13">
    <location>
        <begin position="314"/>
        <end position="334"/>
    </location>
</feature>
<accession>A0A9D1EIJ5</accession>
<dbReference type="PANTHER" id="PTHR43298">
    <property type="entry name" value="MULTIDRUG RESISTANCE PROTEIN NORM-RELATED"/>
    <property type="match status" value="1"/>
</dbReference>
<gene>
    <name evidence="14" type="ORF">IAB98_04300</name>
</gene>
<dbReference type="GO" id="GO:0006811">
    <property type="term" value="P:monoatomic ion transport"/>
    <property type="evidence" value="ECO:0007669"/>
    <property type="project" value="UniProtKB-KW"/>
</dbReference>
<dbReference type="GO" id="GO:0015297">
    <property type="term" value="F:antiporter activity"/>
    <property type="evidence" value="ECO:0007669"/>
    <property type="project" value="UniProtKB-KW"/>
</dbReference>
<dbReference type="NCBIfam" id="TIGR00797">
    <property type="entry name" value="matE"/>
    <property type="match status" value="1"/>
</dbReference>
<evidence type="ECO:0000256" key="11">
    <source>
        <dbReference type="ARBA" id="ARBA00023136"/>
    </source>
</evidence>
<evidence type="ECO:0000256" key="6">
    <source>
        <dbReference type="ARBA" id="ARBA00022449"/>
    </source>
</evidence>
<evidence type="ECO:0000256" key="8">
    <source>
        <dbReference type="ARBA" id="ARBA00022692"/>
    </source>
</evidence>
<feature type="transmembrane region" description="Helical" evidence="13">
    <location>
        <begin position="93"/>
        <end position="114"/>
    </location>
</feature>
<evidence type="ECO:0000256" key="1">
    <source>
        <dbReference type="ARBA" id="ARBA00003408"/>
    </source>
</evidence>
<evidence type="ECO:0000256" key="10">
    <source>
        <dbReference type="ARBA" id="ARBA00023065"/>
    </source>
</evidence>
<keyword evidence="7" id="KW-1003">Cell membrane</keyword>
<feature type="transmembrane region" description="Helical" evidence="13">
    <location>
        <begin position="61"/>
        <end position="81"/>
    </location>
</feature>
<dbReference type="Proteomes" id="UP000886841">
    <property type="component" value="Unassembled WGS sequence"/>
</dbReference>
<feature type="transmembrane region" description="Helical" evidence="13">
    <location>
        <begin position="384"/>
        <end position="406"/>
    </location>
</feature>
<dbReference type="EMBL" id="DVHU01000037">
    <property type="protein sequence ID" value="HIR92625.1"/>
    <property type="molecule type" value="Genomic_DNA"/>
</dbReference>
<feature type="transmembrane region" description="Helical" evidence="13">
    <location>
        <begin position="418"/>
        <end position="437"/>
    </location>
</feature>
<comment type="subcellular location">
    <subcellularLocation>
        <location evidence="2">Cell membrane</location>
        <topology evidence="2">Multi-pass membrane protein</topology>
    </subcellularLocation>
</comment>
<dbReference type="InterPro" id="IPR050222">
    <property type="entry name" value="MATE_MdtK"/>
</dbReference>
<keyword evidence="6" id="KW-0050">Antiport</keyword>
<keyword evidence="5" id="KW-0813">Transport</keyword>
<name>A0A9D1EIJ5_9FIRM</name>
<evidence type="ECO:0000313" key="15">
    <source>
        <dbReference type="Proteomes" id="UP000886841"/>
    </source>
</evidence>
<feature type="transmembrane region" description="Helical" evidence="13">
    <location>
        <begin position="354"/>
        <end position="377"/>
    </location>
</feature>
<keyword evidence="8 13" id="KW-0812">Transmembrane</keyword>
<dbReference type="AlphaFoldDB" id="A0A9D1EIJ5"/>
<organism evidence="14 15">
    <name type="scientific">Candidatus Egerieimonas intestinavium</name>
    <dbReference type="NCBI Taxonomy" id="2840777"/>
    <lineage>
        <taxon>Bacteria</taxon>
        <taxon>Bacillati</taxon>
        <taxon>Bacillota</taxon>
        <taxon>Clostridia</taxon>
        <taxon>Lachnospirales</taxon>
        <taxon>Lachnospiraceae</taxon>
        <taxon>Lachnospiraceae incertae sedis</taxon>
        <taxon>Candidatus Egerieimonas</taxon>
    </lineage>
</organism>
<keyword evidence="10" id="KW-0406">Ion transport</keyword>
<comment type="similarity">
    <text evidence="3">Belongs to the multi antimicrobial extrusion (MATE) (TC 2.A.66.1) family.</text>
</comment>
<reference evidence="14" key="2">
    <citation type="journal article" date="2021" name="PeerJ">
        <title>Extensive microbial diversity within the chicken gut microbiome revealed by metagenomics and culture.</title>
        <authorList>
            <person name="Gilroy R."/>
            <person name="Ravi A."/>
            <person name="Getino M."/>
            <person name="Pursley I."/>
            <person name="Horton D.L."/>
            <person name="Alikhan N.F."/>
            <person name="Baker D."/>
            <person name="Gharbi K."/>
            <person name="Hall N."/>
            <person name="Watson M."/>
            <person name="Adriaenssens E.M."/>
            <person name="Foster-Nyarko E."/>
            <person name="Jarju S."/>
            <person name="Secka A."/>
            <person name="Antonio M."/>
            <person name="Oren A."/>
            <person name="Chaudhuri R.R."/>
            <person name="La Ragione R."/>
            <person name="Hildebrand F."/>
            <person name="Pallen M.J."/>
        </authorList>
    </citation>
    <scope>NUCLEOTIDE SEQUENCE</scope>
    <source>
        <strain evidence="14">ChiSxjej1B13-7041</strain>
    </source>
</reference>
<evidence type="ECO:0000256" key="12">
    <source>
        <dbReference type="ARBA" id="ARBA00031636"/>
    </source>
</evidence>
<feature type="transmembrane region" description="Helical" evidence="13">
    <location>
        <begin position="167"/>
        <end position="184"/>
    </location>
</feature>
<dbReference type="InterPro" id="IPR002528">
    <property type="entry name" value="MATE_fam"/>
</dbReference>
<sequence>MKTMNLTEGSVPKILLRFAVPFLIANILQSLYGAVDLFVVGQYCGAESVAAVSTGTQVTQIVTSLITGLTLGSTILIGNSTGRKDYRRVKETIGTTLTVFALVALLLTVLMLAFERPLLTVLNTPEESFSLTMEYVAICSLGNIFICGYNAISAILRGCGDSARPMVFVGVACFLNIILDFVLVKYCAMGVVGTALATVISQAFSMIAAIVYLHRKQFIFDFRLRSFRPVKSIVGELARVGIPISFQELLVRISFLYLMTVMNGCGIYAASVVGISSKYDVFAMLTATSMANALAAITAQNMGAGRLERARKSLWYGLSFALFVSCLFWLWAQISPQSMIQVFSRDPGVVAAGVPFFRSCSYDYILVTMVFCLNGYLNGRQKTLWTMVSCSAGALLLRIPLVYLFGKHFAQDLGMLGRIAPTVSGIMAAYTLFYVIYEGKKNGKKSALSDR</sequence>
<keyword evidence="9 13" id="KW-1133">Transmembrane helix</keyword>
<reference evidence="14" key="1">
    <citation type="submission" date="2020-10" db="EMBL/GenBank/DDBJ databases">
        <authorList>
            <person name="Gilroy R."/>
        </authorList>
    </citation>
    <scope>NUCLEOTIDE SEQUENCE</scope>
    <source>
        <strain evidence="14">ChiSxjej1B13-7041</strain>
    </source>
</reference>
<feature type="transmembrane region" description="Helical" evidence="13">
    <location>
        <begin position="255"/>
        <end position="275"/>
    </location>
</feature>
<evidence type="ECO:0000256" key="3">
    <source>
        <dbReference type="ARBA" id="ARBA00010199"/>
    </source>
</evidence>
<comment type="function">
    <text evidence="1">Multidrug efflux pump.</text>
</comment>
<feature type="transmembrane region" description="Helical" evidence="13">
    <location>
        <begin position="134"/>
        <end position="155"/>
    </location>
</feature>
<dbReference type="InterPro" id="IPR048279">
    <property type="entry name" value="MdtK-like"/>
</dbReference>
<dbReference type="Pfam" id="PF01554">
    <property type="entry name" value="MatE"/>
    <property type="match status" value="2"/>
</dbReference>
<protein>
    <recommendedName>
        <fullName evidence="4">Probable multidrug resistance protein NorM</fullName>
    </recommendedName>
    <alternativeName>
        <fullName evidence="12">Multidrug-efflux transporter</fullName>
    </alternativeName>
</protein>
<dbReference type="CDD" id="cd13138">
    <property type="entry name" value="MATE_yoeA_like"/>
    <property type="match status" value="1"/>
</dbReference>
<feature type="transmembrane region" description="Helical" evidence="13">
    <location>
        <begin position="20"/>
        <end position="41"/>
    </location>
</feature>
<feature type="transmembrane region" description="Helical" evidence="13">
    <location>
        <begin position="190"/>
        <end position="213"/>
    </location>
</feature>
<feature type="transmembrane region" description="Helical" evidence="13">
    <location>
        <begin position="281"/>
        <end position="302"/>
    </location>
</feature>
<keyword evidence="11 13" id="KW-0472">Membrane</keyword>
<dbReference type="GO" id="GO:0042910">
    <property type="term" value="F:xenobiotic transmembrane transporter activity"/>
    <property type="evidence" value="ECO:0007669"/>
    <property type="project" value="InterPro"/>
</dbReference>
<evidence type="ECO:0000256" key="4">
    <source>
        <dbReference type="ARBA" id="ARBA00020268"/>
    </source>
</evidence>
<dbReference type="GO" id="GO:0005886">
    <property type="term" value="C:plasma membrane"/>
    <property type="evidence" value="ECO:0007669"/>
    <property type="project" value="UniProtKB-SubCell"/>
</dbReference>